<dbReference type="InterPro" id="IPR036457">
    <property type="entry name" value="PPM-type-like_dom_sf"/>
</dbReference>
<dbReference type="Pfam" id="PF07228">
    <property type="entry name" value="SpoIIE"/>
    <property type="match status" value="1"/>
</dbReference>
<dbReference type="GO" id="GO:0005524">
    <property type="term" value="F:ATP binding"/>
    <property type="evidence" value="ECO:0007669"/>
    <property type="project" value="UniProtKB-KW"/>
</dbReference>
<feature type="region of interest" description="Disordered" evidence="2">
    <location>
        <begin position="279"/>
        <end position="299"/>
    </location>
</feature>
<name>A0ABW6RBF8_9ACTN</name>
<dbReference type="Gene3D" id="3.60.40.10">
    <property type="entry name" value="PPM-type phosphatase domain"/>
    <property type="match status" value="1"/>
</dbReference>
<organism evidence="4 5">
    <name type="scientific">Streptomyces flavidovirens</name>
    <dbReference type="NCBI Taxonomy" id="67298"/>
    <lineage>
        <taxon>Bacteria</taxon>
        <taxon>Bacillati</taxon>
        <taxon>Actinomycetota</taxon>
        <taxon>Actinomycetes</taxon>
        <taxon>Kitasatosporales</taxon>
        <taxon>Streptomycetaceae</taxon>
        <taxon>Streptomyces</taxon>
    </lineage>
</organism>
<protein>
    <submittedName>
        <fullName evidence="4">ATP-binding SpoIIE family protein phosphatase</fullName>
    </submittedName>
</protein>
<keyword evidence="5" id="KW-1185">Reference proteome</keyword>
<sequence length="701" mass="73058">MGSIPRQRKATFRSTHLPVGLPDPHSAAWTSLPGNPLAPAAARRFVRAALAEWTGLGLPGADGFTDRVADDAVILVNELVTNAVVHAGTNVELVCHLEEATEDDPAALVVEVSDHHPARVVRNEPGGSAATGGHEFGRGLHLVAALSACWGVTYRTGLKTVWARIAIEGVLPAVSPGPAADAEQALQRGLRAAEILAPVPRRSAREYDSDWINRGALSFLAEASDLLTGQFDEDMIAALAAQLLVPRLADWCAVWLEEEGAAPRLARVWHQRESSVEELGRHLEKEPPPALPESARGGPVPVRWPGVAGPEEADGLDGTGSAEGMGGMGGIDGTDGRAVTDGADRTEGTDGTDRIDGIDGTDGTDCANGAAVAYRLIAGGRGLGTLMLGRAALTRFPDEVTGLVEDFVRRVALAVAAARQYTRQANISHVLQRALLPGQMAEIPGVAKALVYEPRGQGVAGGDFYDVFPGAPGSWSFSLGDVQGNGPEAAVVTGLVRPWLRLLAREGRAVGEVLGRLNGLLLDDAVEAAEATARMAVVSAGASGAPGAPVGPLALRDAAPQPRFLSLLYGELVPLPPEDGGGVRCTLACAGHPLPLVLRPDGSVRPAAGSQMLLGVLDDVTYESETFVLQAGDTLLCVTDGVTERRSGRRMFDDADGLAAALGRCVGLSAQGVAERIMREVHDFSPTPPDDDLALLVLQAI</sequence>
<proteinExistence type="predicted"/>
<dbReference type="InterPro" id="IPR003594">
    <property type="entry name" value="HATPase_dom"/>
</dbReference>
<dbReference type="SMART" id="SM00331">
    <property type="entry name" value="PP2C_SIG"/>
    <property type="match status" value="1"/>
</dbReference>
<gene>
    <name evidence="4" type="ORF">ACFYWW_04470</name>
</gene>
<evidence type="ECO:0000256" key="1">
    <source>
        <dbReference type="ARBA" id="ARBA00022801"/>
    </source>
</evidence>
<dbReference type="InterPro" id="IPR052016">
    <property type="entry name" value="Bact_Sigma-Reg"/>
</dbReference>
<keyword evidence="4" id="KW-0067">ATP-binding</keyword>
<dbReference type="InterPro" id="IPR036890">
    <property type="entry name" value="HATPase_C_sf"/>
</dbReference>
<dbReference type="EMBL" id="JBIAPK010000001">
    <property type="protein sequence ID" value="MFF3337982.1"/>
    <property type="molecule type" value="Genomic_DNA"/>
</dbReference>
<evidence type="ECO:0000313" key="4">
    <source>
        <dbReference type="EMBL" id="MFF3337982.1"/>
    </source>
</evidence>
<dbReference type="RefSeq" id="WP_355720364.1">
    <property type="nucleotide sequence ID" value="NZ_JBEXNP010000008.1"/>
</dbReference>
<dbReference type="Pfam" id="PF13581">
    <property type="entry name" value="HATPase_c_2"/>
    <property type="match status" value="1"/>
</dbReference>
<evidence type="ECO:0000313" key="5">
    <source>
        <dbReference type="Proteomes" id="UP001601976"/>
    </source>
</evidence>
<dbReference type="Gene3D" id="3.30.565.10">
    <property type="entry name" value="Histidine kinase-like ATPase, C-terminal domain"/>
    <property type="match status" value="1"/>
</dbReference>
<feature type="domain" description="PPM-type phosphatase" evidence="3">
    <location>
        <begin position="446"/>
        <end position="700"/>
    </location>
</feature>
<comment type="caution">
    <text evidence="4">The sequence shown here is derived from an EMBL/GenBank/DDBJ whole genome shotgun (WGS) entry which is preliminary data.</text>
</comment>
<dbReference type="PANTHER" id="PTHR43156:SF2">
    <property type="entry name" value="STAGE II SPORULATION PROTEIN E"/>
    <property type="match status" value="1"/>
</dbReference>
<evidence type="ECO:0000259" key="3">
    <source>
        <dbReference type="SMART" id="SM00331"/>
    </source>
</evidence>
<evidence type="ECO:0000256" key="2">
    <source>
        <dbReference type="SAM" id="MobiDB-lite"/>
    </source>
</evidence>
<accession>A0ABW6RBF8</accession>
<reference evidence="4 5" key="1">
    <citation type="submission" date="2024-10" db="EMBL/GenBank/DDBJ databases">
        <title>The Natural Products Discovery Center: Release of the First 8490 Sequenced Strains for Exploring Actinobacteria Biosynthetic Diversity.</title>
        <authorList>
            <person name="Kalkreuter E."/>
            <person name="Kautsar S.A."/>
            <person name="Yang D."/>
            <person name="Bader C.D."/>
            <person name="Teijaro C.N."/>
            <person name="Fluegel L."/>
            <person name="Davis C.M."/>
            <person name="Simpson J.R."/>
            <person name="Lauterbach L."/>
            <person name="Steele A.D."/>
            <person name="Gui C."/>
            <person name="Meng S."/>
            <person name="Li G."/>
            <person name="Viehrig K."/>
            <person name="Ye F."/>
            <person name="Su P."/>
            <person name="Kiefer A.F."/>
            <person name="Nichols A."/>
            <person name="Cepeda A.J."/>
            <person name="Yan W."/>
            <person name="Fan B."/>
            <person name="Jiang Y."/>
            <person name="Adhikari A."/>
            <person name="Zheng C.-J."/>
            <person name="Schuster L."/>
            <person name="Cowan T.M."/>
            <person name="Smanski M.J."/>
            <person name="Chevrette M.G."/>
            <person name="De Carvalho L.P.S."/>
            <person name="Shen B."/>
        </authorList>
    </citation>
    <scope>NUCLEOTIDE SEQUENCE [LARGE SCALE GENOMIC DNA]</scope>
    <source>
        <strain evidence="4 5">NPDC003029</strain>
    </source>
</reference>
<dbReference type="CDD" id="cd16936">
    <property type="entry name" value="HATPase_RsbW-like"/>
    <property type="match status" value="1"/>
</dbReference>
<keyword evidence="1" id="KW-0378">Hydrolase</keyword>
<dbReference type="PANTHER" id="PTHR43156">
    <property type="entry name" value="STAGE II SPORULATION PROTEIN E-RELATED"/>
    <property type="match status" value="1"/>
</dbReference>
<dbReference type="Proteomes" id="UP001601976">
    <property type="component" value="Unassembled WGS sequence"/>
</dbReference>
<dbReference type="InterPro" id="IPR001932">
    <property type="entry name" value="PPM-type_phosphatase-like_dom"/>
</dbReference>
<keyword evidence="4" id="KW-0547">Nucleotide-binding</keyword>